<evidence type="ECO:0000313" key="2">
    <source>
        <dbReference type="Proteomes" id="UP000747542"/>
    </source>
</evidence>
<proteinExistence type="predicted"/>
<dbReference type="EMBL" id="JAHLQT010020966">
    <property type="protein sequence ID" value="KAG7168059.1"/>
    <property type="molecule type" value="Genomic_DNA"/>
</dbReference>
<gene>
    <name evidence="1" type="ORF">Hamer_G026093</name>
</gene>
<dbReference type="Proteomes" id="UP000747542">
    <property type="component" value="Unassembled WGS sequence"/>
</dbReference>
<organism evidence="1 2">
    <name type="scientific">Homarus americanus</name>
    <name type="common">American lobster</name>
    <dbReference type="NCBI Taxonomy" id="6706"/>
    <lineage>
        <taxon>Eukaryota</taxon>
        <taxon>Metazoa</taxon>
        <taxon>Ecdysozoa</taxon>
        <taxon>Arthropoda</taxon>
        <taxon>Crustacea</taxon>
        <taxon>Multicrustacea</taxon>
        <taxon>Malacostraca</taxon>
        <taxon>Eumalacostraca</taxon>
        <taxon>Eucarida</taxon>
        <taxon>Decapoda</taxon>
        <taxon>Pleocyemata</taxon>
        <taxon>Astacidea</taxon>
        <taxon>Nephropoidea</taxon>
        <taxon>Nephropidae</taxon>
        <taxon>Homarus</taxon>
    </lineage>
</organism>
<protein>
    <submittedName>
        <fullName evidence="1">Uncharacterized protein</fullName>
    </submittedName>
</protein>
<keyword evidence="2" id="KW-1185">Reference proteome</keyword>
<comment type="caution">
    <text evidence="1">The sequence shown here is derived from an EMBL/GenBank/DDBJ whole genome shotgun (WGS) entry which is preliminary data.</text>
</comment>
<accession>A0A8J5K5T4</accession>
<reference evidence="1" key="1">
    <citation type="journal article" date="2021" name="Sci. Adv.">
        <title>The American lobster genome reveals insights on longevity, neural, and immune adaptations.</title>
        <authorList>
            <person name="Polinski J.M."/>
            <person name="Zimin A.V."/>
            <person name="Clark K.F."/>
            <person name="Kohn A.B."/>
            <person name="Sadowski N."/>
            <person name="Timp W."/>
            <person name="Ptitsyn A."/>
            <person name="Khanna P."/>
            <person name="Romanova D.Y."/>
            <person name="Williams P."/>
            <person name="Greenwood S.J."/>
            <person name="Moroz L.L."/>
            <person name="Walt D.R."/>
            <person name="Bodnar A.G."/>
        </authorList>
    </citation>
    <scope>NUCLEOTIDE SEQUENCE</scope>
    <source>
        <strain evidence="1">GMGI-L3</strain>
    </source>
</reference>
<dbReference type="AlphaFoldDB" id="A0A8J5K5T4"/>
<name>A0A8J5K5T4_HOMAM</name>
<evidence type="ECO:0000313" key="1">
    <source>
        <dbReference type="EMBL" id="KAG7168059.1"/>
    </source>
</evidence>
<sequence>MNQVKKDTIQSSAFTIGSWVAFKLVDYNPPGPLSPGTIKSNMDVFNDKYKVAVKLVPSNELILWELSLEEKKGRRSRKSSGARSAKEETRIIKCKYGVSDDEGLLFKRSIPMDSEGHEIALYCSELMASV</sequence>